<organism evidence="2 3">
    <name type="scientific">Hymenobacter telluris</name>
    <dbReference type="NCBI Taxonomy" id="2816474"/>
    <lineage>
        <taxon>Bacteria</taxon>
        <taxon>Pseudomonadati</taxon>
        <taxon>Bacteroidota</taxon>
        <taxon>Cytophagia</taxon>
        <taxon>Cytophagales</taxon>
        <taxon>Hymenobacteraceae</taxon>
        <taxon>Hymenobacter</taxon>
    </lineage>
</organism>
<keyword evidence="3" id="KW-1185">Reference proteome</keyword>
<reference evidence="2" key="1">
    <citation type="submission" date="2021-03" db="EMBL/GenBank/DDBJ databases">
        <authorList>
            <person name="Kim M.K."/>
        </authorList>
    </citation>
    <scope>NUCLEOTIDE SEQUENCE</scope>
    <source>
        <strain evidence="2">BT186</strain>
    </source>
</reference>
<dbReference type="PROSITE" id="PS51257">
    <property type="entry name" value="PROKAR_LIPOPROTEIN"/>
    <property type="match status" value="1"/>
</dbReference>
<accession>A0A939F294</accession>
<dbReference type="AlphaFoldDB" id="A0A939F294"/>
<gene>
    <name evidence="2" type="ORF">J0X19_19060</name>
</gene>
<evidence type="ECO:0000313" key="3">
    <source>
        <dbReference type="Proteomes" id="UP000664144"/>
    </source>
</evidence>
<feature type="region of interest" description="Disordered" evidence="1">
    <location>
        <begin position="30"/>
        <end position="50"/>
    </location>
</feature>
<dbReference type="Proteomes" id="UP000664144">
    <property type="component" value="Unassembled WGS sequence"/>
</dbReference>
<dbReference type="EMBL" id="JAFLQZ010000016">
    <property type="protein sequence ID" value="MBO0360068.1"/>
    <property type="molecule type" value="Genomic_DNA"/>
</dbReference>
<name>A0A939F294_9BACT</name>
<protein>
    <submittedName>
        <fullName evidence="2">Uncharacterized protein</fullName>
    </submittedName>
</protein>
<evidence type="ECO:0000256" key="1">
    <source>
        <dbReference type="SAM" id="MobiDB-lite"/>
    </source>
</evidence>
<feature type="compositionally biased region" description="Polar residues" evidence="1">
    <location>
        <begin position="38"/>
        <end position="50"/>
    </location>
</feature>
<comment type="caution">
    <text evidence="2">The sequence shown here is derived from an EMBL/GenBank/DDBJ whole genome shotgun (WGS) entry which is preliminary data.</text>
</comment>
<evidence type="ECO:0000313" key="2">
    <source>
        <dbReference type="EMBL" id="MBO0360068.1"/>
    </source>
</evidence>
<sequence length="50" mass="5139">MKRTLLFVALAVVGLSSCKTQCPAYSSTKPATHVASPITASTSESAAARQ</sequence>
<proteinExistence type="predicted"/>